<dbReference type="OMA" id="TSHMLAN"/>
<feature type="compositionally biased region" description="Basic residues" evidence="1">
    <location>
        <begin position="449"/>
        <end position="458"/>
    </location>
</feature>
<dbReference type="HOGENOM" id="CLU_005749_0_0_1"/>
<keyword evidence="4" id="KW-1185">Reference proteome</keyword>
<dbReference type="Proteomes" id="UP000006591">
    <property type="component" value="Chromosome 4"/>
</dbReference>
<evidence type="ECO:0000313" key="3">
    <source>
        <dbReference type="EnsemblPlants" id="ONIVA04G22530.1"/>
    </source>
</evidence>
<dbReference type="STRING" id="4536.A0A0E0H5A0"/>
<dbReference type="PANTHER" id="PTHR31672:SF13">
    <property type="entry name" value="F-BOX PROTEIN CPR30-LIKE"/>
    <property type="match status" value="1"/>
</dbReference>
<dbReference type="InterPro" id="IPR001810">
    <property type="entry name" value="F-box_dom"/>
</dbReference>
<dbReference type="NCBIfam" id="TIGR01640">
    <property type="entry name" value="F_box_assoc_1"/>
    <property type="match status" value="1"/>
</dbReference>
<dbReference type="InterPro" id="IPR036047">
    <property type="entry name" value="F-box-like_dom_sf"/>
</dbReference>
<reference evidence="3" key="2">
    <citation type="submission" date="2018-04" db="EMBL/GenBank/DDBJ databases">
        <title>OnivRS2 (Oryza nivara Reference Sequence Version 2).</title>
        <authorList>
            <person name="Zhang J."/>
            <person name="Kudrna D."/>
            <person name="Lee S."/>
            <person name="Talag J."/>
            <person name="Rajasekar S."/>
            <person name="Welchert J."/>
            <person name="Hsing Y.-I."/>
            <person name="Wing R.A."/>
        </authorList>
    </citation>
    <scope>NUCLEOTIDE SEQUENCE [LARGE SCALE GENOMIC DNA]</scope>
    <source>
        <strain evidence="3">SL10</strain>
    </source>
</reference>
<evidence type="ECO:0000256" key="1">
    <source>
        <dbReference type="SAM" id="MobiDB-lite"/>
    </source>
</evidence>
<proteinExistence type="predicted"/>
<dbReference type="AlphaFoldDB" id="A0A0E0H5A0"/>
<dbReference type="Pfam" id="PF00646">
    <property type="entry name" value="F-box"/>
    <property type="match status" value="1"/>
</dbReference>
<protein>
    <recommendedName>
        <fullName evidence="2">F-box domain-containing protein</fullName>
    </recommendedName>
</protein>
<dbReference type="CDD" id="cd22157">
    <property type="entry name" value="F-box_AtFBW1-like"/>
    <property type="match status" value="1"/>
</dbReference>
<feature type="compositionally biased region" description="Basic residues" evidence="1">
    <location>
        <begin position="387"/>
        <end position="403"/>
    </location>
</feature>
<dbReference type="eggNOG" id="ENOG502QTQ3">
    <property type="taxonomic scope" value="Eukaryota"/>
</dbReference>
<organism evidence="3">
    <name type="scientific">Oryza nivara</name>
    <name type="common">Indian wild rice</name>
    <name type="synonym">Oryza sativa f. spontanea</name>
    <dbReference type="NCBI Taxonomy" id="4536"/>
    <lineage>
        <taxon>Eukaryota</taxon>
        <taxon>Viridiplantae</taxon>
        <taxon>Streptophyta</taxon>
        <taxon>Embryophyta</taxon>
        <taxon>Tracheophyta</taxon>
        <taxon>Spermatophyta</taxon>
        <taxon>Magnoliopsida</taxon>
        <taxon>Liliopsida</taxon>
        <taxon>Poales</taxon>
        <taxon>Poaceae</taxon>
        <taxon>BOP clade</taxon>
        <taxon>Oryzoideae</taxon>
        <taxon>Oryzeae</taxon>
        <taxon>Oryzinae</taxon>
        <taxon>Oryza</taxon>
    </lineage>
</organism>
<dbReference type="SUPFAM" id="SSF81383">
    <property type="entry name" value="F-box domain"/>
    <property type="match status" value="1"/>
</dbReference>
<feature type="region of interest" description="Disordered" evidence="1">
    <location>
        <begin position="1"/>
        <end position="45"/>
    </location>
</feature>
<feature type="region of interest" description="Disordered" evidence="1">
    <location>
        <begin position="441"/>
        <end position="464"/>
    </location>
</feature>
<dbReference type="EnsemblPlants" id="ONIVA04G22530.1">
    <property type="protein sequence ID" value="ONIVA04G22530.1"/>
    <property type="gene ID" value="ONIVA04G22530"/>
</dbReference>
<sequence>MRLQPAGPKMRESYGRWRVGDDWGKEANRGTAGEPLDTAVGEHGGGGRPVMLPENVGDGGGGGGRPVMLPETVGDGGSSGLLCLPPEALGVSSSGGACVPPPETLGVEGGGTRTLAYASGGVCLPPETLGGVSCGGGGERTLVFASGGVCVPPEIFGVRGGGDLTLVYASGGGVFVPLEEAVGWSGGGSRTLVSTTGAGGGGVRRGKVFGEPRENLGACGGGERTLVSDIGVCGGGARRGKVFGGTDGGGESSLVSATGAGGGAIGDGGGGVGLGKVFGGPSENLGVGGGGDRTLISAVGADGGGVGLGNVFGGPRENLGSDGGGERTLVSAVGACGGGVGLGTDGAHAPPLLVAATPAQCRSRPCGRSEATKVRVKGPQCSSASHAARRHARGMGHPVKKAASRSCLQRPSVSSDSQQMPESVCGPPGKMLSNASSIIHGSRGMQHMSSKRGKRARRSSAGQPLPDEMMTEIVLRLPAYSIVRFRAVSRSWAAMLSSPGFQDGYAAMADARRMSMSKFVFFAASPASPRGATAVYSCDVGPVRRITTTTTDLLFNIDRLRPGFLVVSSRPCHGLTLLADTRSFAYWVCNSSTVVFRPLPRRRCHDLSSAGLAFDDRTKEHKVVHLFCHVSRGGESEAMTMVARQWRTLIESERFLTSHMLANMERKKVMVVTNGRRRENFFNFMPVETWIGPAAKARSDVLVNRRILCSKPCHGLNLISTSSDDYLCNPCTGSIRCLGIRGKFREIDPTVSIDDDRRHVTRVGRNVGLGFDRLSQEHVVVEMSRFKGDLQLCMIKTSCVDYWSCAGKPPRPVTDMPPAHVDGTLYWISEPQPTARDRVIVAFDISSREFSVLPCQPCCSERDGGDYPLLVELEGSLSLVVANAEENNLQIWTMQEADGTWHKSYSILLDERYPDFSLKTGVVVVPLDAVADSNGGGRILLDTGRALGYYDLETRSIDTLYSLDQLKLPQCQMAFPMLYGDSLVPIQDDEPPDYVAPTLRDDDGGRRCYYQPQHVEISGGEQPAAASCVFRPCEAAGGGCRGMGCVYAGSCCRRVLCRECSLPCVEHTDGFHTAILPFLPRRSATATEMAEDLLLGLPLEHPCVPGPEYCYYYSEWDEEEEGVGRHRSESPWVLEIHRFHGNGGSNLTRYHHIYGTWKMEVMPEKHVSQYQQHKYGRQLLSMRL</sequence>
<dbReference type="InterPro" id="IPR013187">
    <property type="entry name" value="F-box-assoc_dom_typ3"/>
</dbReference>
<dbReference type="SMART" id="SM00256">
    <property type="entry name" value="FBOX"/>
    <property type="match status" value="1"/>
</dbReference>
<evidence type="ECO:0000259" key="2">
    <source>
        <dbReference type="PROSITE" id="PS50181"/>
    </source>
</evidence>
<dbReference type="Gramene" id="ONIVA04G22530.1">
    <property type="protein sequence ID" value="ONIVA04G22530.1"/>
    <property type="gene ID" value="ONIVA04G22530"/>
</dbReference>
<feature type="domain" description="F-box" evidence="2">
    <location>
        <begin position="459"/>
        <end position="508"/>
    </location>
</feature>
<feature type="region of interest" description="Disordered" evidence="1">
    <location>
        <begin position="377"/>
        <end position="425"/>
    </location>
</feature>
<dbReference type="Pfam" id="PF08268">
    <property type="entry name" value="FBA_3"/>
    <property type="match status" value="1"/>
</dbReference>
<dbReference type="InterPro" id="IPR017451">
    <property type="entry name" value="F-box-assoc_interact_dom"/>
</dbReference>
<dbReference type="PROSITE" id="PS50181">
    <property type="entry name" value="FBOX"/>
    <property type="match status" value="1"/>
</dbReference>
<dbReference type="PANTHER" id="PTHR31672">
    <property type="entry name" value="BNACNNG10540D PROTEIN"/>
    <property type="match status" value="1"/>
</dbReference>
<name>A0A0E0H5A0_ORYNI</name>
<accession>A0A0E0H5A0</accession>
<reference evidence="3" key="1">
    <citation type="submission" date="2015-04" db="UniProtKB">
        <authorList>
            <consortium name="EnsemblPlants"/>
        </authorList>
    </citation>
    <scope>IDENTIFICATION</scope>
    <source>
        <strain evidence="3">SL10</strain>
    </source>
</reference>
<evidence type="ECO:0000313" key="4">
    <source>
        <dbReference type="Proteomes" id="UP000006591"/>
    </source>
</evidence>
<dbReference type="InterPro" id="IPR050796">
    <property type="entry name" value="SCF_F-box_component"/>
</dbReference>
<feature type="compositionally biased region" description="Polar residues" evidence="1">
    <location>
        <begin position="406"/>
        <end position="421"/>
    </location>
</feature>
<feature type="compositionally biased region" description="Basic and acidic residues" evidence="1">
    <location>
        <begin position="9"/>
        <end position="28"/>
    </location>
</feature>